<organism evidence="10 11">
    <name type="scientific">Flavobacterium xylosi</name>
    <dbReference type="NCBI Taxonomy" id="3230415"/>
    <lineage>
        <taxon>Bacteria</taxon>
        <taxon>Pseudomonadati</taxon>
        <taxon>Bacteroidota</taxon>
        <taxon>Flavobacteriia</taxon>
        <taxon>Flavobacteriales</taxon>
        <taxon>Flavobacteriaceae</taxon>
        <taxon>Flavobacterium</taxon>
    </lineage>
</organism>
<sequence>MGSIKLNSIPYSTEPEAVIAALQSDGESGLSSSEVEKRLKEYGTNTIEEKKNKSLRLIFLDQLKSPIVWLLVFAAGLSFYFGEWVDGIAILAVILINALIGFYMEFQARRSMNTLKKLSAVPAKVLRNKKLEEINAEGIVPGDVVYIEAGDMIPADGRIFNASQMQIDESALTGESVPVEKQIEKLETDTTPTERNNTLYKGTYATKGNGYMVVTETGMDTELGKIAQMVQTAEQAATPLEKKLEDFSKKLIWITIALVIVIFIIGLLNGQKLLEMLQTSIALAVAAIPEGLPIVATMALAQGMMKMAKYNVIVKKLSAVETLGGTNVICTDKTGTLTQNKIEVNTIITPADNAEALEIINRIAVLCNTAELQNNNGAVKEIGDPLEIGLLKFALKNNFNIQDYRIQFPKIKEEPFSSETRIMATLHQSEKELTSYAKGATEELLMRCNRILEAEGIIELNDDKKELWMRKAEDLANSGLKVIAGAYNPTSSDNEMAVNLVFVGLFGMIDPPREEVFDAIEECKTAGINVIMITGDHPATAKNIALELGIASKDNFKAMVGKEMTDYEHLTVPEKSNWLDTKVFARVSPKQKLDLVAVLQERKNIVGMTGDGVNDAPALKKADIGIAMGLRGTQVSQEVADMVLKDDSFSSIVIAIRQGRVIFENIRKFVIFLLSCNLSELLVIASASVFSLHFQLLPIQILFINLITDVLPALALGVTEGSPDIMQKPPRSIDEPIIDRKRWITIFFYSIVIGAGSIGAVFFSHYTVHKTETWNPELCNNILFFTLIFSQLLHVLNMSSSSSFFKSEVLRSKYVWGAIALSITILISMYMIEPMRKVLSLYEMSIYDWLISIGAGIVSLIIIQIGKKLNIAQQ</sequence>
<dbReference type="Gene3D" id="3.40.50.1000">
    <property type="entry name" value="HAD superfamily/HAD-like"/>
    <property type="match status" value="1"/>
</dbReference>
<dbReference type="InterPro" id="IPR006068">
    <property type="entry name" value="ATPase_P-typ_cation-transptr_C"/>
</dbReference>
<dbReference type="InterPro" id="IPR023298">
    <property type="entry name" value="ATPase_P-typ_TM_dom_sf"/>
</dbReference>
<protein>
    <submittedName>
        <fullName evidence="10">Cation-translocating P-type ATPase</fullName>
    </submittedName>
</protein>
<keyword evidence="6 8" id="KW-1133">Transmembrane helix</keyword>
<comment type="caution">
    <text evidence="10">The sequence shown here is derived from an EMBL/GenBank/DDBJ whole genome shotgun (WGS) entry which is preliminary data.</text>
</comment>
<evidence type="ECO:0000256" key="7">
    <source>
        <dbReference type="ARBA" id="ARBA00023136"/>
    </source>
</evidence>
<dbReference type="InterPro" id="IPR001757">
    <property type="entry name" value="P_typ_ATPase"/>
</dbReference>
<keyword evidence="4" id="KW-0067">ATP-binding</keyword>
<dbReference type="Gene3D" id="3.40.1110.10">
    <property type="entry name" value="Calcium-transporting ATPase, cytoplasmic domain N"/>
    <property type="match status" value="1"/>
</dbReference>
<evidence type="ECO:0000256" key="3">
    <source>
        <dbReference type="ARBA" id="ARBA00022741"/>
    </source>
</evidence>
<feature type="transmembrane region" description="Helical" evidence="8">
    <location>
        <begin position="669"/>
        <end position="693"/>
    </location>
</feature>
<dbReference type="Gene3D" id="1.20.1110.10">
    <property type="entry name" value="Calcium-transporting ATPase, transmembrane domain"/>
    <property type="match status" value="2"/>
</dbReference>
<keyword evidence="3" id="KW-0547">Nucleotide-binding</keyword>
<dbReference type="PROSITE" id="PS00154">
    <property type="entry name" value="ATPASE_E1_E2"/>
    <property type="match status" value="1"/>
</dbReference>
<dbReference type="SFLD" id="SFLDF00027">
    <property type="entry name" value="p-type_atpase"/>
    <property type="match status" value="1"/>
</dbReference>
<keyword evidence="5" id="KW-1278">Translocase</keyword>
<name>A0ABW6HY65_9FLAO</name>
<feature type="transmembrane region" description="Helical" evidence="8">
    <location>
        <begin position="844"/>
        <end position="863"/>
    </location>
</feature>
<dbReference type="EMBL" id="JBHZPZ010000016">
    <property type="protein sequence ID" value="MFE3868958.1"/>
    <property type="molecule type" value="Genomic_DNA"/>
</dbReference>
<dbReference type="SUPFAM" id="SSF81653">
    <property type="entry name" value="Calcium ATPase, transduction domain A"/>
    <property type="match status" value="1"/>
</dbReference>
<feature type="transmembrane region" description="Helical" evidence="8">
    <location>
        <begin position="87"/>
        <end position="106"/>
    </location>
</feature>
<dbReference type="SFLD" id="SFLDG00002">
    <property type="entry name" value="C1.7:_P-type_atpase_like"/>
    <property type="match status" value="1"/>
</dbReference>
<dbReference type="InterPro" id="IPR023299">
    <property type="entry name" value="ATPase_P-typ_cyto_dom_N"/>
</dbReference>
<evidence type="ECO:0000259" key="9">
    <source>
        <dbReference type="SMART" id="SM00831"/>
    </source>
</evidence>
<feature type="transmembrane region" description="Helical" evidence="8">
    <location>
        <begin position="743"/>
        <end position="762"/>
    </location>
</feature>
<evidence type="ECO:0000256" key="5">
    <source>
        <dbReference type="ARBA" id="ARBA00022967"/>
    </source>
</evidence>
<feature type="transmembrane region" description="Helical" evidence="8">
    <location>
        <begin position="782"/>
        <end position="802"/>
    </location>
</feature>
<dbReference type="InterPro" id="IPR008250">
    <property type="entry name" value="ATPase_P-typ_transduc_dom_A_sf"/>
</dbReference>
<dbReference type="Pfam" id="PF00690">
    <property type="entry name" value="Cation_ATPase_N"/>
    <property type="match status" value="1"/>
</dbReference>
<accession>A0ABW6HY65</accession>
<dbReference type="Pfam" id="PF00122">
    <property type="entry name" value="E1-E2_ATPase"/>
    <property type="match status" value="1"/>
</dbReference>
<dbReference type="SUPFAM" id="SSF56784">
    <property type="entry name" value="HAD-like"/>
    <property type="match status" value="1"/>
</dbReference>
<reference evidence="10 11" key="1">
    <citation type="submission" date="2024-06" db="EMBL/GenBank/DDBJ databases">
        <title>Flavobacterium spp. isolated from glacier.</title>
        <authorList>
            <person name="Han D."/>
        </authorList>
    </citation>
    <scope>NUCLEOTIDE SEQUENCE [LARGE SCALE GENOMIC DNA]</scope>
    <source>
        <strain evidence="10 11">LS2P90</strain>
    </source>
</reference>
<evidence type="ECO:0000256" key="2">
    <source>
        <dbReference type="ARBA" id="ARBA00022692"/>
    </source>
</evidence>
<feature type="transmembrane region" description="Helical" evidence="8">
    <location>
        <begin position="251"/>
        <end position="269"/>
    </location>
</feature>
<dbReference type="PRINTS" id="PR00120">
    <property type="entry name" value="HATPASE"/>
</dbReference>
<dbReference type="PANTHER" id="PTHR42861">
    <property type="entry name" value="CALCIUM-TRANSPORTING ATPASE"/>
    <property type="match status" value="1"/>
</dbReference>
<feature type="transmembrane region" description="Helical" evidence="8">
    <location>
        <begin position="814"/>
        <end position="832"/>
    </location>
</feature>
<dbReference type="InterPro" id="IPR044492">
    <property type="entry name" value="P_typ_ATPase_HD_dom"/>
</dbReference>
<keyword evidence="2 8" id="KW-0812">Transmembrane</keyword>
<evidence type="ECO:0000313" key="10">
    <source>
        <dbReference type="EMBL" id="MFE3868958.1"/>
    </source>
</evidence>
<dbReference type="Proteomes" id="UP001600109">
    <property type="component" value="Unassembled WGS sequence"/>
</dbReference>
<dbReference type="NCBIfam" id="TIGR01494">
    <property type="entry name" value="ATPase_P-type"/>
    <property type="match status" value="2"/>
</dbReference>
<feature type="domain" description="Cation-transporting P-type ATPase N-terminal" evidence="9">
    <location>
        <begin position="9"/>
        <end position="83"/>
    </location>
</feature>
<dbReference type="SMART" id="SM00831">
    <property type="entry name" value="Cation_ATPase_N"/>
    <property type="match status" value="1"/>
</dbReference>
<feature type="transmembrane region" description="Helical" evidence="8">
    <location>
        <begin position="63"/>
        <end position="81"/>
    </location>
</feature>
<keyword evidence="11" id="KW-1185">Reference proteome</keyword>
<evidence type="ECO:0000313" key="11">
    <source>
        <dbReference type="Proteomes" id="UP001600109"/>
    </source>
</evidence>
<proteinExistence type="predicted"/>
<evidence type="ECO:0000256" key="8">
    <source>
        <dbReference type="SAM" id="Phobius"/>
    </source>
</evidence>
<dbReference type="PRINTS" id="PR00119">
    <property type="entry name" value="CATATPASE"/>
</dbReference>
<dbReference type="InterPro" id="IPR036412">
    <property type="entry name" value="HAD-like_sf"/>
</dbReference>
<dbReference type="RefSeq" id="WP_379855569.1">
    <property type="nucleotide sequence ID" value="NZ_JBHZPZ010000016.1"/>
</dbReference>
<evidence type="ECO:0000256" key="6">
    <source>
        <dbReference type="ARBA" id="ARBA00022989"/>
    </source>
</evidence>
<feature type="transmembrane region" description="Helical" evidence="8">
    <location>
        <begin position="699"/>
        <end position="722"/>
    </location>
</feature>
<dbReference type="InterPro" id="IPR023214">
    <property type="entry name" value="HAD_sf"/>
</dbReference>
<dbReference type="Pfam" id="PF13246">
    <property type="entry name" value="Cation_ATPase"/>
    <property type="match status" value="1"/>
</dbReference>
<dbReference type="SUPFAM" id="SSF81660">
    <property type="entry name" value="Metal cation-transporting ATPase, ATP-binding domain N"/>
    <property type="match status" value="1"/>
</dbReference>
<feature type="transmembrane region" description="Helical" evidence="8">
    <location>
        <begin position="281"/>
        <end position="301"/>
    </location>
</feature>
<keyword evidence="7 8" id="KW-0472">Membrane</keyword>
<gene>
    <name evidence="10" type="ORF">ACFX5E_12880</name>
</gene>
<dbReference type="InterPro" id="IPR018303">
    <property type="entry name" value="ATPase_P-typ_P_site"/>
</dbReference>
<dbReference type="InterPro" id="IPR059000">
    <property type="entry name" value="ATPase_P-type_domA"/>
</dbReference>
<dbReference type="Gene3D" id="2.70.150.10">
    <property type="entry name" value="Calcium-transporting ATPase, cytoplasmic transduction domain A"/>
    <property type="match status" value="1"/>
</dbReference>
<evidence type="ECO:0000256" key="1">
    <source>
        <dbReference type="ARBA" id="ARBA00004141"/>
    </source>
</evidence>
<dbReference type="InterPro" id="IPR004014">
    <property type="entry name" value="ATPase_P-typ_cation-transptr_N"/>
</dbReference>
<dbReference type="SFLD" id="SFLDS00003">
    <property type="entry name" value="Haloacid_Dehalogenase"/>
    <property type="match status" value="1"/>
</dbReference>
<evidence type="ECO:0000256" key="4">
    <source>
        <dbReference type="ARBA" id="ARBA00022840"/>
    </source>
</evidence>
<comment type="subcellular location">
    <subcellularLocation>
        <location evidence="1">Membrane</location>
        <topology evidence="1">Multi-pass membrane protein</topology>
    </subcellularLocation>
</comment>
<dbReference type="Pfam" id="PF00689">
    <property type="entry name" value="Cation_ATPase_C"/>
    <property type="match status" value="1"/>
</dbReference>
<dbReference type="SUPFAM" id="SSF81665">
    <property type="entry name" value="Calcium ATPase, transmembrane domain M"/>
    <property type="match status" value="1"/>
</dbReference>